<evidence type="ECO:0000313" key="2">
    <source>
        <dbReference type="EMBL" id="KAH0817950.1"/>
    </source>
</evidence>
<evidence type="ECO:0000313" key="3">
    <source>
        <dbReference type="Proteomes" id="UP000719412"/>
    </source>
</evidence>
<protein>
    <submittedName>
        <fullName evidence="2">Uncharacterized protein</fullName>
    </submittedName>
</protein>
<dbReference type="EMBL" id="JABDTM020018548">
    <property type="protein sequence ID" value="KAH0817950.1"/>
    <property type="molecule type" value="Genomic_DNA"/>
</dbReference>
<proteinExistence type="predicted"/>
<dbReference type="AlphaFoldDB" id="A0A8J6HNN1"/>
<feature type="compositionally biased region" description="Basic residues" evidence="1">
    <location>
        <begin position="169"/>
        <end position="180"/>
    </location>
</feature>
<reference evidence="2" key="1">
    <citation type="journal article" date="2020" name="J Insects Food Feed">
        <title>The yellow mealworm (Tenebrio molitor) genome: a resource for the emerging insects as food and feed industry.</title>
        <authorList>
            <person name="Eriksson T."/>
            <person name="Andere A."/>
            <person name="Kelstrup H."/>
            <person name="Emery V."/>
            <person name="Picard C."/>
        </authorList>
    </citation>
    <scope>NUCLEOTIDE SEQUENCE</scope>
    <source>
        <strain evidence="2">Stoneville</strain>
        <tissue evidence="2">Whole head</tissue>
    </source>
</reference>
<evidence type="ECO:0000256" key="1">
    <source>
        <dbReference type="SAM" id="MobiDB-lite"/>
    </source>
</evidence>
<keyword evidence="3" id="KW-1185">Reference proteome</keyword>
<accession>A0A8J6HNN1</accession>
<dbReference type="Proteomes" id="UP000719412">
    <property type="component" value="Unassembled WGS sequence"/>
</dbReference>
<organism evidence="2 3">
    <name type="scientific">Tenebrio molitor</name>
    <name type="common">Yellow mealworm beetle</name>
    <dbReference type="NCBI Taxonomy" id="7067"/>
    <lineage>
        <taxon>Eukaryota</taxon>
        <taxon>Metazoa</taxon>
        <taxon>Ecdysozoa</taxon>
        <taxon>Arthropoda</taxon>
        <taxon>Hexapoda</taxon>
        <taxon>Insecta</taxon>
        <taxon>Pterygota</taxon>
        <taxon>Neoptera</taxon>
        <taxon>Endopterygota</taxon>
        <taxon>Coleoptera</taxon>
        <taxon>Polyphaga</taxon>
        <taxon>Cucujiformia</taxon>
        <taxon>Tenebrionidae</taxon>
        <taxon>Tenebrio</taxon>
    </lineage>
</organism>
<comment type="caution">
    <text evidence="2">The sequence shown here is derived from an EMBL/GenBank/DDBJ whole genome shotgun (WGS) entry which is preliminary data.</text>
</comment>
<reference evidence="2" key="2">
    <citation type="submission" date="2021-08" db="EMBL/GenBank/DDBJ databases">
        <authorList>
            <person name="Eriksson T."/>
        </authorList>
    </citation>
    <scope>NUCLEOTIDE SEQUENCE</scope>
    <source>
        <strain evidence="2">Stoneville</strain>
        <tissue evidence="2">Whole head</tissue>
    </source>
</reference>
<sequence length="245" mass="27979">MTRNFAETPTKKVPHKKEILWARGALPHVSPCAKTIKLGTSYTVDRNITQSDCQTICIASGGQAEFDVETKLCKCLLSKNVDDTDVALINKNAKLVGKNLDGADTTDREIIIKREIHDEDKSTTEPTTTIRFVSETTVINDKIITTAEPEKETETDLNPEAIVGQAPQRRIHHPRLGPQRRQREPRPITPEQQHLMLQQIHDHLQRLEQLSDQRLRQIEIDAVNRKDRDSGTLWRKLEEDNKDKD</sequence>
<name>A0A8J6HNN1_TENMO</name>
<gene>
    <name evidence="2" type="ORF">GEV33_004840</name>
</gene>
<feature type="region of interest" description="Disordered" evidence="1">
    <location>
        <begin position="145"/>
        <end position="186"/>
    </location>
</feature>